<protein>
    <submittedName>
        <fullName evidence="3">Endonuclease/exonuclease/phosphatase</fullName>
    </submittedName>
</protein>
<dbReference type="Gene3D" id="2.60.40.10">
    <property type="entry name" value="Immunoglobulins"/>
    <property type="match status" value="1"/>
</dbReference>
<dbReference type="PANTHER" id="PTHR41349:SF1">
    <property type="entry name" value="PROTEIN CBG08683"/>
    <property type="match status" value="1"/>
</dbReference>
<dbReference type="OrthoDB" id="276515at2759"/>
<keyword evidence="4" id="KW-1185">Reference proteome</keyword>
<feature type="domain" description="Endonuclease/exonuclease/phosphatase" evidence="2">
    <location>
        <begin position="222"/>
        <end position="488"/>
    </location>
</feature>
<dbReference type="Pfam" id="PF03372">
    <property type="entry name" value="Exo_endo_phos"/>
    <property type="match status" value="1"/>
</dbReference>
<accession>A0A9P9EAX5</accession>
<gene>
    <name evidence="3" type="ORF">EDB81DRAFT_805184</name>
</gene>
<keyword evidence="3" id="KW-0378">Hydrolase</keyword>
<evidence type="ECO:0000256" key="1">
    <source>
        <dbReference type="SAM" id="SignalP"/>
    </source>
</evidence>
<keyword evidence="1" id="KW-0732">Signal</keyword>
<sequence>MRFSSRFLAATSALWTAFSFSSVQADSLEAVEGQAALTFKYSTSKPNAKNWIGVYYSTGGGPVDQEYVSGALVWDYIVDSQGTITLPSSNLEPGQYTAFFLANGGYKWLADPVNTYISYEPGSNLRFLVDKMTLANGRQGDSYSQKISGLIGGGGGSITFSKQSGPSWVKVDSNGVLSGTPSSSGDATVAVLAGNSEYSATATFTIPVRPSRSPLVKTLSVLTTNLWHGGTQVNDYHEKQVRFLASSGADIVGIQEDQDGRHVRRLSGALGWHYWSSNGDVGILSKYPIREQYTAIARISGGANIALDGDAQQINFYSAHLGYNPYGPYDICFEKLSKERLYRNEEASGRTPQIKKTLEYMGTHLSKADQVPVILVGDFNAPSHLDYTSDTADQHCGYSGVQWPTSVLPKQKGLIDSYRVANPNPAVSPGLTWSPINKQNTEWNKPEPQDRIDFILHKGKGLKVIASRTVVVGRPSQDYSDNEWTSDHAAVLTIYELNRF</sequence>
<dbReference type="SUPFAM" id="SSF56219">
    <property type="entry name" value="DNase I-like"/>
    <property type="match status" value="1"/>
</dbReference>
<dbReference type="Proteomes" id="UP000738349">
    <property type="component" value="Unassembled WGS sequence"/>
</dbReference>
<dbReference type="InterPro" id="IPR005135">
    <property type="entry name" value="Endo/exonuclease/phosphatase"/>
</dbReference>
<evidence type="ECO:0000259" key="2">
    <source>
        <dbReference type="Pfam" id="PF03372"/>
    </source>
</evidence>
<dbReference type="InterPro" id="IPR015919">
    <property type="entry name" value="Cadherin-like_sf"/>
</dbReference>
<feature type="chain" id="PRO_5040350195" evidence="1">
    <location>
        <begin position="26"/>
        <end position="500"/>
    </location>
</feature>
<dbReference type="InterPro" id="IPR013783">
    <property type="entry name" value="Ig-like_fold"/>
</dbReference>
<evidence type="ECO:0000313" key="3">
    <source>
        <dbReference type="EMBL" id="KAH7133836.1"/>
    </source>
</evidence>
<dbReference type="PANTHER" id="PTHR41349">
    <property type="match status" value="1"/>
</dbReference>
<organism evidence="3 4">
    <name type="scientific">Dactylonectria macrodidyma</name>
    <dbReference type="NCBI Taxonomy" id="307937"/>
    <lineage>
        <taxon>Eukaryota</taxon>
        <taxon>Fungi</taxon>
        <taxon>Dikarya</taxon>
        <taxon>Ascomycota</taxon>
        <taxon>Pezizomycotina</taxon>
        <taxon>Sordariomycetes</taxon>
        <taxon>Hypocreomycetidae</taxon>
        <taxon>Hypocreales</taxon>
        <taxon>Nectriaceae</taxon>
        <taxon>Dactylonectria</taxon>
    </lineage>
</organism>
<dbReference type="GO" id="GO:0016020">
    <property type="term" value="C:membrane"/>
    <property type="evidence" value="ECO:0007669"/>
    <property type="project" value="InterPro"/>
</dbReference>
<feature type="signal peptide" evidence="1">
    <location>
        <begin position="1"/>
        <end position="25"/>
    </location>
</feature>
<dbReference type="InterPro" id="IPR036691">
    <property type="entry name" value="Endo/exonu/phosph_ase_sf"/>
</dbReference>
<dbReference type="SUPFAM" id="SSF49313">
    <property type="entry name" value="Cadherin-like"/>
    <property type="match status" value="1"/>
</dbReference>
<dbReference type="AlphaFoldDB" id="A0A9P9EAX5"/>
<dbReference type="Gene3D" id="3.60.10.10">
    <property type="entry name" value="Endonuclease/exonuclease/phosphatase"/>
    <property type="match status" value="1"/>
</dbReference>
<dbReference type="EMBL" id="JAGMUV010000015">
    <property type="protein sequence ID" value="KAH7133836.1"/>
    <property type="molecule type" value="Genomic_DNA"/>
</dbReference>
<name>A0A9P9EAX5_9HYPO</name>
<keyword evidence="3" id="KW-0255">Endonuclease</keyword>
<proteinExistence type="predicted"/>
<dbReference type="GO" id="GO:0005509">
    <property type="term" value="F:calcium ion binding"/>
    <property type="evidence" value="ECO:0007669"/>
    <property type="project" value="InterPro"/>
</dbReference>
<comment type="caution">
    <text evidence="3">The sequence shown here is derived from an EMBL/GenBank/DDBJ whole genome shotgun (WGS) entry which is preliminary data.</text>
</comment>
<evidence type="ECO:0000313" key="4">
    <source>
        <dbReference type="Proteomes" id="UP000738349"/>
    </source>
</evidence>
<keyword evidence="3" id="KW-0540">Nuclease</keyword>
<dbReference type="GO" id="GO:0004519">
    <property type="term" value="F:endonuclease activity"/>
    <property type="evidence" value="ECO:0007669"/>
    <property type="project" value="UniProtKB-KW"/>
</dbReference>
<reference evidence="3" key="1">
    <citation type="journal article" date="2021" name="Nat. Commun.">
        <title>Genetic determinants of endophytism in the Arabidopsis root mycobiome.</title>
        <authorList>
            <person name="Mesny F."/>
            <person name="Miyauchi S."/>
            <person name="Thiergart T."/>
            <person name="Pickel B."/>
            <person name="Atanasova L."/>
            <person name="Karlsson M."/>
            <person name="Huettel B."/>
            <person name="Barry K.W."/>
            <person name="Haridas S."/>
            <person name="Chen C."/>
            <person name="Bauer D."/>
            <person name="Andreopoulos W."/>
            <person name="Pangilinan J."/>
            <person name="LaButti K."/>
            <person name="Riley R."/>
            <person name="Lipzen A."/>
            <person name="Clum A."/>
            <person name="Drula E."/>
            <person name="Henrissat B."/>
            <person name="Kohler A."/>
            <person name="Grigoriev I.V."/>
            <person name="Martin F.M."/>
            <person name="Hacquard S."/>
        </authorList>
    </citation>
    <scope>NUCLEOTIDE SEQUENCE</scope>
    <source>
        <strain evidence="3">MPI-CAGE-AT-0147</strain>
    </source>
</reference>